<dbReference type="PROSITE" id="PS00018">
    <property type="entry name" value="EF_HAND_1"/>
    <property type="match status" value="1"/>
</dbReference>
<keyword evidence="2" id="KW-0812">Transmembrane</keyword>
<gene>
    <name evidence="3" type="ORF">BSL78_01920</name>
</gene>
<keyword evidence="2" id="KW-1133">Transmembrane helix</keyword>
<evidence type="ECO:0000313" key="4">
    <source>
        <dbReference type="Proteomes" id="UP000230750"/>
    </source>
</evidence>
<name>A0A2G8LLI5_STIJA</name>
<comment type="caution">
    <text evidence="3">The sequence shown here is derived from an EMBL/GenBank/DDBJ whole genome shotgun (WGS) entry which is preliminary data.</text>
</comment>
<keyword evidence="2" id="KW-0472">Membrane</keyword>
<feature type="transmembrane region" description="Helical" evidence="2">
    <location>
        <begin position="6"/>
        <end position="23"/>
    </location>
</feature>
<organism evidence="3 4">
    <name type="scientific">Stichopus japonicus</name>
    <name type="common">Sea cucumber</name>
    <dbReference type="NCBI Taxonomy" id="307972"/>
    <lineage>
        <taxon>Eukaryota</taxon>
        <taxon>Metazoa</taxon>
        <taxon>Echinodermata</taxon>
        <taxon>Eleutherozoa</taxon>
        <taxon>Echinozoa</taxon>
        <taxon>Holothuroidea</taxon>
        <taxon>Aspidochirotacea</taxon>
        <taxon>Aspidochirotida</taxon>
        <taxon>Stichopodidae</taxon>
        <taxon>Apostichopus</taxon>
    </lineage>
</organism>
<dbReference type="InterPro" id="IPR018247">
    <property type="entry name" value="EF_Hand_1_Ca_BS"/>
</dbReference>
<evidence type="ECO:0000256" key="1">
    <source>
        <dbReference type="SAM" id="MobiDB-lite"/>
    </source>
</evidence>
<evidence type="ECO:0000256" key="2">
    <source>
        <dbReference type="SAM" id="Phobius"/>
    </source>
</evidence>
<keyword evidence="4" id="KW-1185">Reference proteome</keyword>
<sequence length="109" mass="12207">MATGIIRLSLFLIITVVVVVYGCDNRAGHSSKKGVFQGGNHVPTLAPKKKPKRSVMEEQVISKETFILLDHNEDGFIDDLEWLSSPYSNNIRGFIKLLDELDTDGKNFE</sequence>
<dbReference type="AlphaFoldDB" id="A0A2G8LLI5"/>
<evidence type="ECO:0000313" key="3">
    <source>
        <dbReference type="EMBL" id="PIK61095.1"/>
    </source>
</evidence>
<accession>A0A2G8LLI5</accession>
<reference evidence="3 4" key="1">
    <citation type="journal article" date="2017" name="PLoS Biol.">
        <title>The sea cucumber genome provides insights into morphological evolution and visceral regeneration.</title>
        <authorList>
            <person name="Zhang X."/>
            <person name="Sun L."/>
            <person name="Yuan J."/>
            <person name="Sun Y."/>
            <person name="Gao Y."/>
            <person name="Zhang L."/>
            <person name="Li S."/>
            <person name="Dai H."/>
            <person name="Hamel J.F."/>
            <person name="Liu C."/>
            <person name="Yu Y."/>
            <person name="Liu S."/>
            <person name="Lin W."/>
            <person name="Guo K."/>
            <person name="Jin S."/>
            <person name="Xu P."/>
            <person name="Storey K.B."/>
            <person name="Huan P."/>
            <person name="Zhang T."/>
            <person name="Zhou Y."/>
            <person name="Zhang J."/>
            <person name="Lin C."/>
            <person name="Li X."/>
            <person name="Xing L."/>
            <person name="Huo D."/>
            <person name="Sun M."/>
            <person name="Wang L."/>
            <person name="Mercier A."/>
            <person name="Li F."/>
            <person name="Yang H."/>
            <person name="Xiang J."/>
        </authorList>
    </citation>
    <scope>NUCLEOTIDE SEQUENCE [LARGE SCALE GENOMIC DNA]</scope>
    <source>
        <strain evidence="3">Shaxun</strain>
        <tissue evidence="3">Muscle</tissue>
    </source>
</reference>
<feature type="region of interest" description="Disordered" evidence="1">
    <location>
        <begin position="34"/>
        <end position="53"/>
    </location>
</feature>
<proteinExistence type="predicted"/>
<dbReference type="PROSITE" id="PS51257">
    <property type="entry name" value="PROKAR_LIPOPROTEIN"/>
    <property type="match status" value="1"/>
</dbReference>
<protein>
    <submittedName>
        <fullName evidence="3">Uncharacterized protein</fullName>
    </submittedName>
</protein>
<dbReference type="EMBL" id="MRZV01000040">
    <property type="protein sequence ID" value="PIK61095.1"/>
    <property type="molecule type" value="Genomic_DNA"/>
</dbReference>
<dbReference type="Proteomes" id="UP000230750">
    <property type="component" value="Unassembled WGS sequence"/>
</dbReference>